<reference evidence="2 3" key="1">
    <citation type="submission" date="2019-12" db="EMBL/GenBank/DDBJ databases">
        <authorList>
            <person name="Floudas D."/>
            <person name="Bentzer J."/>
            <person name="Ahren D."/>
            <person name="Johansson T."/>
            <person name="Persson P."/>
            <person name="Tunlid A."/>
        </authorList>
    </citation>
    <scope>NUCLEOTIDE SEQUENCE [LARGE SCALE GENOMIC DNA]</scope>
    <source>
        <strain evidence="2 3">CBS 102.39</strain>
    </source>
</reference>
<protein>
    <submittedName>
        <fullName evidence="2">Uncharacterized protein</fullName>
    </submittedName>
</protein>
<evidence type="ECO:0000313" key="2">
    <source>
        <dbReference type="EMBL" id="KAF4610946.1"/>
    </source>
</evidence>
<name>A0A8H4VHU6_9AGAR</name>
<dbReference type="EMBL" id="JAACJL010000058">
    <property type="protein sequence ID" value="KAF4610946.1"/>
    <property type="molecule type" value="Genomic_DNA"/>
</dbReference>
<dbReference type="AlphaFoldDB" id="A0A8H4VHU6"/>
<proteinExistence type="predicted"/>
<feature type="chain" id="PRO_5034181323" evidence="1">
    <location>
        <begin position="21"/>
        <end position="37"/>
    </location>
</feature>
<comment type="caution">
    <text evidence="2">The sequence shown here is derived from an EMBL/GenBank/DDBJ whole genome shotgun (WGS) entry which is preliminary data.</text>
</comment>
<sequence length="37" mass="3864">MNFKNLITVAVLAIAPAVMALPGSPLDKVCTTDYVSV</sequence>
<gene>
    <name evidence="2" type="ORF">D9613_006569</name>
</gene>
<keyword evidence="1" id="KW-0732">Signal</keyword>
<evidence type="ECO:0000256" key="1">
    <source>
        <dbReference type="SAM" id="SignalP"/>
    </source>
</evidence>
<organism evidence="2 3">
    <name type="scientific">Agrocybe pediades</name>
    <dbReference type="NCBI Taxonomy" id="84607"/>
    <lineage>
        <taxon>Eukaryota</taxon>
        <taxon>Fungi</taxon>
        <taxon>Dikarya</taxon>
        <taxon>Basidiomycota</taxon>
        <taxon>Agaricomycotina</taxon>
        <taxon>Agaricomycetes</taxon>
        <taxon>Agaricomycetidae</taxon>
        <taxon>Agaricales</taxon>
        <taxon>Agaricineae</taxon>
        <taxon>Strophariaceae</taxon>
        <taxon>Agrocybe</taxon>
    </lineage>
</organism>
<feature type="signal peptide" evidence="1">
    <location>
        <begin position="1"/>
        <end position="20"/>
    </location>
</feature>
<dbReference type="Proteomes" id="UP000521872">
    <property type="component" value="Unassembled WGS sequence"/>
</dbReference>
<accession>A0A8H4VHU6</accession>
<keyword evidence="3" id="KW-1185">Reference proteome</keyword>
<evidence type="ECO:0000313" key="3">
    <source>
        <dbReference type="Proteomes" id="UP000521872"/>
    </source>
</evidence>